<dbReference type="InterPro" id="IPR036867">
    <property type="entry name" value="R3H_dom_sf"/>
</dbReference>
<dbReference type="Proteomes" id="UP000586634">
    <property type="component" value="Unassembled WGS sequence"/>
</dbReference>
<feature type="domain" description="R3H" evidence="3">
    <location>
        <begin position="168"/>
        <end position="231"/>
    </location>
</feature>
<evidence type="ECO:0000313" key="5">
    <source>
        <dbReference type="EMBL" id="NXN26765.1"/>
    </source>
</evidence>
<evidence type="ECO:0000313" key="6">
    <source>
        <dbReference type="Proteomes" id="UP000586634"/>
    </source>
</evidence>
<feature type="region of interest" description="Disordered" evidence="2">
    <location>
        <begin position="40"/>
        <end position="72"/>
    </location>
</feature>
<evidence type="ECO:0000259" key="3">
    <source>
        <dbReference type="PROSITE" id="PS51061"/>
    </source>
</evidence>
<feature type="region of interest" description="Disordered" evidence="2">
    <location>
        <begin position="386"/>
        <end position="449"/>
    </location>
</feature>
<feature type="region of interest" description="Disordered" evidence="2">
    <location>
        <begin position="332"/>
        <end position="369"/>
    </location>
</feature>
<organism evidence="5 6">
    <name type="scientific">Nycticryphes semicollaris</name>
    <dbReference type="NCBI Taxonomy" id="227226"/>
    <lineage>
        <taxon>Eukaryota</taxon>
        <taxon>Metazoa</taxon>
        <taxon>Chordata</taxon>
        <taxon>Craniata</taxon>
        <taxon>Vertebrata</taxon>
        <taxon>Euteleostomi</taxon>
        <taxon>Archelosauria</taxon>
        <taxon>Archosauria</taxon>
        <taxon>Dinosauria</taxon>
        <taxon>Saurischia</taxon>
        <taxon>Theropoda</taxon>
        <taxon>Coelurosauria</taxon>
        <taxon>Aves</taxon>
        <taxon>Neognathae</taxon>
        <taxon>Neoaves</taxon>
        <taxon>Charadriiformes</taxon>
        <taxon>Rostratulidae</taxon>
        <taxon>Nycticryphes</taxon>
    </lineage>
</organism>
<sequence>MRMSDILTVKDETDAMKGSEAEFKDTDPVENLIKSGSREKIQVEKDENCPDSKNNMPRPVQSFGQTAKRSKSNTKLKLVRSLAVCEEYPPPPTAEISQDLQEKIQIQLSQSFEKEEKPAKDETEKEKTSDKLSRKMLSRDSSQEYTDSTGIDLHEFLVNTLKNNPRDRMMLLKLEQEILDFIGNNEVPRKKFPPMTSYHRMLLHRVAAYFGLEHNVDQSGKAVIVNKTSNTRIPDQKFCEHIKDEKSDDFQKRYILKRDNSSLDKDDNQMRIRLKDDRRSKSIEEREEEYQRARERIFAQDSLCSQENYFIDKRIQEEETNSTQQRRQILRINKETSGRSANSHQSSTENELKYCEPRPWSSTDSDSSIRNLKPAVTKASSFSGISVLTRGDSSGSSKSTGRLSKTGSESSSSVGSSTGSLSHTQQPLPVPALSQPSHGTPAGYPAASTSNSLSFDGGLSGQVAPTSTSFFLLPLEAAGIPPGSVLINPQTGQPFLNPDGTPVVYNPPTPQQPIRTQVPGPPQQPPLPAPPQQQPAANHVLSQQDNLGSQFSHMSLARQPPADAAEPHAAMFQSTVVLQPPQQPGYIIAAAPPPAGQPVSAPGYSTSTHPVNPQVLPQQGYMQQPVPQMPACYCTPSQYPHSSPQYRPVSVHYSTQQNQPLAQPGQQTGYQVLPNQQQNYQGLVGVQQSQNQNLVSGQHNNVGNQIQGVIVPYPSVPSYQVSVPQGSQAVPQQTYQQPVLIPSQSSQGLPTTGMPVYYSVIPSGQQNNLGSSVGYLQPPGSEQIQFPRTSSPCNSQQLQGQQCAAPPPGGGVVMMQLNIPNNPQPRNHSPPQWKQNKYYCDHQRGQKSTELSTLDGAAQHSPQLGSPVTSPAQSPAPAQLSNMKNIRPTLTPLSIVSQFSRPFVPAQGDARYPLLGQPLQYNPPPLLRGQVTSQQCQPGNRHGNRGKKPAKKAASADLGVGEPVVGKVLEITELPEGITRTEAEKLFGELLKVGAKIRWLRDSQCLQTQQQQHRRYCGSGDGSVNTEPSKPSDLASTYTVLATFPTMSAAQNALKKQSSTSVNKFRLRTSKKHYDFHVLERASSQ</sequence>
<feature type="compositionally biased region" description="Basic and acidic residues" evidence="2">
    <location>
        <begin position="112"/>
        <end position="142"/>
    </location>
</feature>
<dbReference type="OrthoDB" id="278430at2759"/>
<keyword evidence="1" id="KW-0597">Phosphoprotein</keyword>
<feature type="compositionally biased region" description="Low complexity" evidence="2">
    <location>
        <begin position="791"/>
        <end position="804"/>
    </location>
</feature>
<feature type="region of interest" description="Disordered" evidence="2">
    <location>
        <begin position="841"/>
        <end position="879"/>
    </location>
</feature>
<feature type="compositionally biased region" description="Polar residues" evidence="2">
    <location>
        <begin position="780"/>
        <end position="790"/>
    </location>
</feature>
<dbReference type="InterPro" id="IPR001374">
    <property type="entry name" value="R3H_dom"/>
</dbReference>
<feature type="non-terminal residue" evidence="5">
    <location>
        <position position="1"/>
    </location>
</feature>
<comment type="caution">
    <text evidence="5">The sequence shown here is derived from an EMBL/GenBank/DDBJ whole genome shotgun (WGS) entry which is preliminary data.</text>
</comment>
<gene>
    <name evidence="5" type="primary">R3hdm1</name>
    <name evidence="5" type="ORF">NYCSEM_R12356</name>
</gene>
<feature type="region of interest" description="Disordered" evidence="2">
    <location>
        <begin position="111"/>
        <end position="145"/>
    </location>
</feature>
<dbReference type="SMART" id="SM00393">
    <property type="entry name" value="R3H"/>
    <property type="match status" value="1"/>
</dbReference>
<feature type="compositionally biased region" description="Polar residues" evidence="2">
    <location>
        <begin position="860"/>
        <end position="873"/>
    </location>
</feature>
<dbReference type="InterPro" id="IPR024771">
    <property type="entry name" value="SUZ"/>
</dbReference>
<reference evidence="5 6" key="1">
    <citation type="submission" date="2019-09" db="EMBL/GenBank/DDBJ databases">
        <title>Bird 10,000 Genomes (B10K) Project - Family phase.</title>
        <authorList>
            <person name="Zhang G."/>
        </authorList>
    </citation>
    <scope>NUCLEOTIDE SEQUENCE [LARGE SCALE GENOMIC DNA]</scope>
    <source>
        <strain evidence="5">B10K-DU-002-14</strain>
        <tissue evidence="5">Muscle</tissue>
    </source>
</reference>
<protein>
    <submittedName>
        <fullName evidence="5">R3HD1 protein</fullName>
    </submittedName>
</protein>
<feature type="compositionally biased region" description="Polar residues" evidence="2">
    <location>
        <begin position="360"/>
        <end position="369"/>
    </location>
</feature>
<feature type="region of interest" description="Disordered" evidence="2">
    <location>
        <begin position="1"/>
        <end position="21"/>
    </location>
</feature>
<name>A0A7L1HL32_9CHAR</name>
<feature type="region of interest" description="Disordered" evidence="2">
    <location>
        <begin position="769"/>
        <end position="811"/>
    </location>
</feature>
<dbReference type="InterPro" id="IPR051937">
    <property type="entry name" value="R3H_domain_containing"/>
</dbReference>
<feature type="non-terminal residue" evidence="5">
    <location>
        <position position="1085"/>
    </location>
</feature>
<keyword evidence="6" id="KW-1185">Reference proteome</keyword>
<feature type="compositionally biased region" description="Pro residues" evidence="2">
    <location>
        <begin position="519"/>
        <end position="533"/>
    </location>
</feature>
<dbReference type="Pfam" id="PF12752">
    <property type="entry name" value="SUZ"/>
    <property type="match status" value="1"/>
</dbReference>
<evidence type="ECO:0000256" key="2">
    <source>
        <dbReference type="SAM" id="MobiDB-lite"/>
    </source>
</evidence>
<dbReference type="EMBL" id="VXBJ01003633">
    <property type="protein sequence ID" value="NXN26765.1"/>
    <property type="molecule type" value="Genomic_DNA"/>
</dbReference>
<feature type="compositionally biased region" description="Basic and acidic residues" evidence="2">
    <location>
        <begin position="8"/>
        <end position="21"/>
    </location>
</feature>
<feature type="region of interest" description="Disordered" evidence="2">
    <location>
        <begin position="930"/>
        <end position="956"/>
    </location>
</feature>
<feature type="compositionally biased region" description="Basic residues" evidence="2">
    <location>
        <begin position="942"/>
        <end position="951"/>
    </location>
</feature>
<dbReference type="AlphaFoldDB" id="A0A7L1HL32"/>
<feature type="domain" description="SUZ" evidence="4">
    <location>
        <begin position="232"/>
        <end position="302"/>
    </location>
</feature>
<feature type="compositionally biased region" description="Low complexity" evidence="2">
    <location>
        <begin position="388"/>
        <end position="424"/>
    </location>
</feature>
<dbReference type="Pfam" id="PF01424">
    <property type="entry name" value="R3H"/>
    <property type="match status" value="1"/>
</dbReference>
<dbReference type="PROSITE" id="PS51673">
    <property type="entry name" value="SUZ"/>
    <property type="match status" value="1"/>
</dbReference>
<dbReference type="GO" id="GO:0003676">
    <property type="term" value="F:nucleic acid binding"/>
    <property type="evidence" value="ECO:0007669"/>
    <property type="project" value="UniProtKB-UniRule"/>
</dbReference>
<accession>A0A7L1HL32</accession>
<evidence type="ECO:0000256" key="1">
    <source>
        <dbReference type="ARBA" id="ARBA00022553"/>
    </source>
</evidence>
<dbReference type="FunFam" id="3.30.1370.50:FF:000001">
    <property type="entry name" value="R3H domain-containing protein 2 isoform 1"/>
    <property type="match status" value="1"/>
</dbReference>
<dbReference type="SUPFAM" id="SSF82708">
    <property type="entry name" value="R3H domain"/>
    <property type="match status" value="1"/>
</dbReference>
<feature type="compositionally biased region" description="Polar residues" evidence="2">
    <location>
        <begin position="338"/>
        <end position="349"/>
    </location>
</feature>
<evidence type="ECO:0000259" key="4">
    <source>
        <dbReference type="PROSITE" id="PS51673"/>
    </source>
</evidence>
<dbReference type="PANTHER" id="PTHR15672:SF12">
    <property type="entry name" value="R3H DOMAIN-CONTAINING PROTEIN 1"/>
    <property type="match status" value="1"/>
</dbReference>
<proteinExistence type="predicted"/>
<dbReference type="PANTHER" id="PTHR15672">
    <property type="entry name" value="CAMP-REGULATED PHOSPHOPROTEIN 21 RELATED R3H DOMAIN CONTAINING PROTEIN"/>
    <property type="match status" value="1"/>
</dbReference>
<dbReference type="Gene3D" id="3.30.1370.50">
    <property type="entry name" value="R3H-like domain"/>
    <property type="match status" value="1"/>
</dbReference>
<dbReference type="PROSITE" id="PS51061">
    <property type="entry name" value="R3H"/>
    <property type="match status" value="1"/>
</dbReference>
<feature type="region of interest" description="Disordered" evidence="2">
    <location>
        <begin position="484"/>
        <end position="540"/>
    </location>
</feature>
<dbReference type="CDD" id="cd02642">
    <property type="entry name" value="R3H_encore_like"/>
    <property type="match status" value="1"/>
</dbReference>
<feature type="compositionally biased region" description="Basic and acidic residues" evidence="2">
    <location>
        <begin position="40"/>
        <end position="50"/>
    </location>
</feature>